<dbReference type="PROSITE" id="PS51257">
    <property type="entry name" value="PROKAR_LIPOPROTEIN"/>
    <property type="match status" value="1"/>
</dbReference>
<evidence type="ECO:0000313" key="6">
    <source>
        <dbReference type="EMBL" id="MDN5131539.1"/>
    </source>
</evidence>
<sequence length="200" mass="21170">MKKFNILICIILFTGCAKTDLQTNSKLTRTVLIDHSQATSKTLYLEVTNISNSGGEKMNLKDNIINSLKVKGYEIVDSSQKASYSLYVNVLFANNLKEARAVQTSVSSGVVGGVAALASGSGGGSSLIIGATAALAGGLIGKGLENETFRTVIDVTITNNGSNITDNTRVYCEAVKTNLNLNEAMPILEKEASKSIVNIF</sequence>
<evidence type="ECO:0000256" key="4">
    <source>
        <dbReference type="ARBA" id="ARBA00023139"/>
    </source>
</evidence>
<keyword evidence="4" id="KW-0564">Palmitate</keyword>
<evidence type="ECO:0000256" key="5">
    <source>
        <dbReference type="ARBA" id="ARBA00023288"/>
    </source>
</evidence>
<evidence type="ECO:0000256" key="1">
    <source>
        <dbReference type="ARBA" id="ARBA00004459"/>
    </source>
</evidence>
<dbReference type="GO" id="GO:0009279">
    <property type="term" value="C:cell outer membrane"/>
    <property type="evidence" value="ECO:0007669"/>
    <property type="project" value="UniProtKB-SubCell"/>
</dbReference>
<reference evidence="6" key="1">
    <citation type="journal article" date="2023" name="Microorganisms">
        <title>Genomic Characterization of Arcobacter butzleri Strains Isolated from Various Sources in Lithuania.</title>
        <authorList>
            <person name="Uljanovas D."/>
            <person name="Golz G."/>
            <person name="Fleischmann S."/>
            <person name="Kudirkiene E."/>
            <person name="Kasetiene N."/>
            <person name="Grineviciene A."/>
            <person name="Tamuleviciene E."/>
            <person name="Aksomaitiene J."/>
            <person name="Alter T."/>
            <person name="Malakauskas M."/>
        </authorList>
    </citation>
    <scope>NUCLEOTIDE SEQUENCE</scope>
    <source>
        <strain evidence="6">H19</strain>
    </source>
</reference>
<dbReference type="EMBL" id="JAQJJM010000004">
    <property type="protein sequence ID" value="MDN5131539.1"/>
    <property type="molecule type" value="Genomic_DNA"/>
</dbReference>
<organism evidence="6 7">
    <name type="scientific">Aliarcobacter butzleri</name>
    <dbReference type="NCBI Taxonomy" id="28197"/>
    <lineage>
        <taxon>Bacteria</taxon>
        <taxon>Pseudomonadati</taxon>
        <taxon>Campylobacterota</taxon>
        <taxon>Epsilonproteobacteria</taxon>
        <taxon>Campylobacterales</taxon>
        <taxon>Arcobacteraceae</taxon>
        <taxon>Aliarcobacter</taxon>
    </lineage>
</organism>
<name>A0AAP4UXR9_9BACT</name>
<comment type="subcellular location">
    <subcellularLocation>
        <location evidence="1">Cell outer membrane</location>
        <topology evidence="1">Lipid-anchor</topology>
    </subcellularLocation>
</comment>
<evidence type="ECO:0000313" key="7">
    <source>
        <dbReference type="Proteomes" id="UP001171508"/>
    </source>
</evidence>
<evidence type="ECO:0000256" key="2">
    <source>
        <dbReference type="ARBA" id="ARBA00022729"/>
    </source>
</evidence>
<proteinExistence type="predicted"/>
<dbReference type="Proteomes" id="UP001171508">
    <property type="component" value="Unassembled WGS sequence"/>
</dbReference>
<accession>A0AAP4UXR9</accession>
<dbReference type="AlphaFoldDB" id="A0AAP4UXR9"/>
<keyword evidence="5" id="KW-0449">Lipoprotein</keyword>
<gene>
    <name evidence="6" type="primary">traT</name>
    <name evidence="6" type="ORF">PJV92_02250</name>
</gene>
<comment type="caution">
    <text evidence="6">The sequence shown here is derived from an EMBL/GenBank/DDBJ whole genome shotgun (WGS) entry which is preliminary data.</text>
</comment>
<keyword evidence="3" id="KW-0472">Membrane</keyword>
<dbReference type="Pfam" id="PF05818">
    <property type="entry name" value="TraT"/>
    <property type="match status" value="1"/>
</dbReference>
<dbReference type="InterPro" id="IPR008874">
    <property type="entry name" value="TraT_complement-R"/>
</dbReference>
<reference evidence="6" key="2">
    <citation type="submission" date="2023-01" db="EMBL/GenBank/DDBJ databases">
        <authorList>
            <person name="Uljanovas D."/>
        </authorList>
    </citation>
    <scope>NUCLEOTIDE SEQUENCE</scope>
    <source>
        <strain evidence="6">H19</strain>
    </source>
</reference>
<protein>
    <submittedName>
        <fullName evidence="6">Complement resistance protein TraT</fullName>
    </submittedName>
</protein>
<keyword evidence="2" id="KW-0732">Signal</keyword>
<dbReference type="RefSeq" id="WP_175530801.1">
    <property type="nucleotide sequence ID" value="NZ_JABWGL010000004.1"/>
</dbReference>
<evidence type="ECO:0000256" key="3">
    <source>
        <dbReference type="ARBA" id="ARBA00023136"/>
    </source>
</evidence>